<dbReference type="InterPro" id="IPR013122">
    <property type="entry name" value="PKD1_2_channel"/>
</dbReference>
<feature type="transmembrane region" description="Helical" evidence="9">
    <location>
        <begin position="1054"/>
        <end position="1072"/>
    </location>
</feature>
<evidence type="ECO:0000256" key="4">
    <source>
        <dbReference type="ARBA" id="ARBA00022729"/>
    </source>
</evidence>
<protein>
    <recommendedName>
        <fullName evidence="10">PLAT domain-containing protein</fullName>
    </recommendedName>
</protein>
<keyword evidence="12" id="KW-1185">Reference proteome</keyword>
<feature type="transmembrane region" description="Helical" evidence="9">
    <location>
        <begin position="588"/>
        <end position="615"/>
    </location>
</feature>
<dbReference type="Pfam" id="PF08016">
    <property type="entry name" value="PKD_channel"/>
    <property type="match status" value="1"/>
</dbReference>
<comment type="subcellular location">
    <subcellularLocation>
        <location evidence="1">Membrane</location>
        <topology evidence="1">Multi-pass membrane protein</topology>
    </subcellularLocation>
</comment>
<sequence length="1360" mass="156345">SVHSWVVDVVLQRNNKTNWKISGLKDPLQLFIPKDFNWSSSLSDETSSTQQYFVKPSYDVNETILINYHQINLTNDHTVVFVKLGPEVSTYTPLRVYISVSDFPTPTRHNFSTVIPDCEKHVDKESLMDCVQNPKNYVLSFTSSETGHTGIHYIGIHYYVKRANYVKDRLRRSCVTNSGRQKRSCVEVKQPPPSPTPTPLVLRSSYNASTDLRYNFSVNIGGCLYWSEDEEHWTQKGCNVSSDVVKGSINCLCNHLSAFGGDFFVPPNKIDFKTVFSKFQGIGKDNNFNVLTTVCTLLSLYIICLIFARQADKRDQQKTIPNICLPDNEEYGVYHYHISIATGMWMGSGTTANVGLIIYGEDCCSGKIILNDFGAKKTFFARASVNTFSLSLPRSLGSLYKLKVWHDNTGHSPAWFLLDVVITDSESKQKWYFNANRWLAVERASGEIELTVNVSNNKDISRFKNLFYHRVSKQLADGHLWISIFTRPPQSSFSRTQRISCCMSVFFCAMITNAMFYKLGEKAKDTFEIGPLVMSWTQVKIGIQSAMIVSPVNVIIVAIFRNVKRKKEQLRDCGELLKEKSLKGLPHFFTYVAWFLCFSSILSSAFFIVLYSLSWGTEISNQWLTSIIVSFFEEVTVLQPIKVVIIACLLSALIRKPSKHDPVHGQPRHKRPSEDDAAVIPPTDKDLEKSRIFWVKLRKVFRSVAEIILFIVFAFLLFIVCYGNRNSSRYYLTKSLKDIFLQFDDQVNSTPTFWNWTKEKLVPGVYFSEWYNGKKVELQEGFISSGYPFLVGMPRLRQIRIKADSCVVKDLFIAKRCLPYYSSKSEERSPYNHRDWTPVTNISAFETSFVSEDLCPRPWRYQTSETLGNLFFNGFYGMYGGGGYIADLGYNRDTALGVIEDLENNDWIDNRTSAVFVEFTVYEPSSTLFSVAKYLYEGYPTGGVKTTSTIDTLMIYYPVDPSLRSFYLVCQLILVIFVFGLFIVEIVKLYLQGCRYFTRFWNIVDLVQITVAVAAMIQYFFKAKFTSNFVRRVRENPFVTSSSDYIVRWCQLEIWLLSFAVFLVTIKMLRLIKFNHHICHLTHTIKSAAQHLASYSVVFSATLLAYTLLGTLLFGSSAGPYSTMAQSLTMLLERLLGNNMYTKELKEKNDVTGQLFTFAYSFSIAMILINMFLTILNASYTEVRLLKQGRYPDAELASFACRYFRKKVETYWRDAKKSFKNRNQPKSHLRRRKSKYFNEDTPDVLGYSDKYLCTEYTVYKKAYSCLSEKEPVRDNKHLSREKIQCDDDFDDIDIDTVDEFSSLRDIKKALLQIGKSLFIYHHEWSSSSLYDDSDREERNSLKSGWSQGSNQSLFDVGMFE</sequence>
<evidence type="ECO:0000256" key="3">
    <source>
        <dbReference type="ARBA" id="ARBA00022692"/>
    </source>
</evidence>
<comment type="similarity">
    <text evidence="2">Belongs to the polycystin family.</text>
</comment>
<dbReference type="PROSITE" id="PS50095">
    <property type="entry name" value="PLAT"/>
    <property type="match status" value="1"/>
</dbReference>
<dbReference type="PANTHER" id="PTHR10877">
    <property type="entry name" value="POLYCYSTIN FAMILY MEMBER"/>
    <property type="match status" value="1"/>
</dbReference>
<keyword evidence="6 9" id="KW-0472">Membrane</keyword>
<dbReference type="Gene3D" id="2.60.60.20">
    <property type="entry name" value="PLAT/LH2 domain"/>
    <property type="match status" value="1"/>
</dbReference>
<dbReference type="InterPro" id="IPR036392">
    <property type="entry name" value="PLAT/LH2_dom_sf"/>
</dbReference>
<dbReference type="PRINTS" id="PR01433">
    <property type="entry name" value="POLYCYSTIN2"/>
</dbReference>
<feature type="transmembrane region" description="Helical" evidence="9">
    <location>
        <begin position="700"/>
        <end position="720"/>
    </location>
</feature>
<dbReference type="InterPro" id="IPR046338">
    <property type="entry name" value="GAIN_dom_sf"/>
</dbReference>
<dbReference type="InterPro" id="IPR051223">
    <property type="entry name" value="Polycystin"/>
</dbReference>
<feature type="transmembrane region" description="Helical" evidence="9">
    <location>
        <begin position="541"/>
        <end position="560"/>
    </location>
</feature>
<evidence type="ECO:0000313" key="12">
    <source>
        <dbReference type="Proteomes" id="UP001159427"/>
    </source>
</evidence>
<comment type="caution">
    <text evidence="11">The sequence shown here is derived from an EMBL/GenBank/DDBJ whole genome shotgun (WGS) entry which is preliminary data.</text>
</comment>
<evidence type="ECO:0000256" key="9">
    <source>
        <dbReference type="SAM" id="Phobius"/>
    </source>
</evidence>
<keyword evidence="7" id="KW-0325">Glycoprotein</keyword>
<keyword evidence="4" id="KW-0732">Signal</keyword>
<feature type="transmembrane region" description="Helical" evidence="9">
    <location>
        <begin position="1092"/>
        <end position="1114"/>
    </location>
</feature>
<comment type="caution">
    <text evidence="8">Lacks conserved residue(s) required for the propagation of feature annotation.</text>
</comment>
<accession>A0ABN8LZ85</accession>
<dbReference type="SUPFAM" id="SSF49723">
    <property type="entry name" value="Lipase/lipooxygenase domain (PLAT/LH2 domain)"/>
    <property type="match status" value="1"/>
</dbReference>
<feature type="transmembrane region" description="Helical" evidence="9">
    <location>
        <begin position="1003"/>
        <end position="1021"/>
    </location>
</feature>
<dbReference type="SMART" id="SM00308">
    <property type="entry name" value="LH2"/>
    <property type="match status" value="1"/>
</dbReference>
<gene>
    <name evidence="11" type="ORF">PEVE_00010999</name>
</gene>
<organism evidence="11 12">
    <name type="scientific">Porites evermanni</name>
    <dbReference type="NCBI Taxonomy" id="104178"/>
    <lineage>
        <taxon>Eukaryota</taxon>
        <taxon>Metazoa</taxon>
        <taxon>Cnidaria</taxon>
        <taxon>Anthozoa</taxon>
        <taxon>Hexacorallia</taxon>
        <taxon>Scleractinia</taxon>
        <taxon>Fungiina</taxon>
        <taxon>Poritidae</taxon>
        <taxon>Porites</taxon>
    </lineage>
</organism>
<feature type="non-terminal residue" evidence="11">
    <location>
        <position position="1"/>
    </location>
</feature>
<dbReference type="PANTHER" id="PTHR10877:SF150">
    <property type="entry name" value="REJ DOMAIN-CONTAINING PROTEIN"/>
    <property type="match status" value="1"/>
</dbReference>
<feature type="transmembrane region" description="Helical" evidence="9">
    <location>
        <begin position="966"/>
        <end position="991"/>
    </location>
</feature>
<evidence type="ECO:0000256" key="2">
    <source>
        <dbReference type="ARBA" id="ARBA00007200"/>
    </source>
</evidence>
<dbReference type="EMBL" id="CALNXI010000179">
    <property type="protein sequence ID" value="CAH3021355.1"/>
    <property type="molecule type" value="Genomic_DNA"/>
</dbReference>
<feature type="transmembrane region" description="Helical" evidence="9">
    <location>
        <begin position="499"/>
        <end position="517"/>
    </location>
</feature>
<name>A0ABN8LZ85_9CNID</name>
<reference evidence="11 12" key="1">
    <citation type="submission" date="2022-05" db="EMBL/GenBank/DDBJ databases">
        <authorList>
            <consortium name="Genoscope - CEA"/>
            <person name="William W."/>
        </authorList>
    </citation>
    <scope>NUCLEOTIDE SEQUENCE [LARGE SCALE GENOMIC DNA]</scope>
</reference>
<feature type="transmembrane region" description="Helical" evidence="9">
    <location>
        <begin position="1158"/>
        <end position="1180"/>
    </location>
</feature>
<keyword evidence="5 9" id="KW-1133">Transmembrane helix</keyword>
<evidence type="ECO:0000256" key="7">
    <source>
        <dbReference type="ARBA" id="ARBA00023180"/>
    </source>
</evidence>
<evidence type="ECO:0000256" key="1">
    <source>
        <dbReference type="ARBA" id="ARBA00004141"/>
    </source>
</evidence>
<dbReference type="InterPro" id="IPR000203">
    <property type="entry name" value="GPS"/>
</dbReference>
<feature type="non-terminal residue" evidence="11">
    <location>
        <position position="1360"/>
    </location>
</feature>
<evidence type="ECO:0000256" key="8">
    <source>
        <dbReference type="PROSITE-ProRule" id="PRU00152"/>
    </source>
</evidence>
<evidence type="ECO:0000313" key="11">
    <source>
        <dbReference type="EMBL" id="CAH3021355.1"/>
    </source>
</evidence>
<dbReference type="Pfam" id="PF01825">
    <property type="entry name" value="GPS"/>
    <property type="match status" value="1"/>
</dbReference>
<evidence type="ECO:0000259" key="10">
    <source>
        <dbReference type="PROSITE" id="PS50095"/>
    </source>
</evidence>
<dbReference type="InterPro" id="IPR001024">
    <property type="entry name" value="PLAT/LH2_dom"/>
</dbReference>
<dbReference type="Proteomes" id="UP001159427">
    <property type="component" value="Unassembled WGS sequence"/>
</dbReference>
<keyword evidence="3 9" id="KW-0812">Transmembrane</keyword>
<evidence type="ECO:0000256" key="6">
    <source>
        <dbReference type="ARBA" id="ARBA00023136"/>
    </source>
</evidence>
<dbReference type="SMART" id="SM00303">
    <property type="entry name" value="GPS"/>
    <property type="match status" value="1"/>
</dbReference>
<dbReference type="Pfam" id="PF20519">
    <property type="entry name" value="Polycystin_dom"/>
    <property type="match status" value="1"/>
</dbReference>
<proteinExistence type="inferred from homology"/>
<dbReference type="InterPro" id="IPR003915">
    <property type="entry name" value="PKD_2"/>
</dbReference>
<dbReference type="Pfam" id="PF01477">
    <property type="entry name" value="PLAT"/>
    <property type="match status" value="1"/>
</dbReference>
<dbReference type="Gene3D" id="2.60.220.50">
    <property type="match status" value="1"/>
</dbReference>
<dbReference type="InterPro" id="IPR046791">
    <property type="entry name" value="Polycystin_dom"/>
</dbReference>
<feature type="transmembrane region" description="Helical" evidence="9">
    <location>
        <begin position="288"/>
        <end position="308"/>
    </location>
</feature>
<evidence type="ECO:0000256" key="5">
    <source>
        <dbReference type="ARBA" id="ARBA00022989"/>
    </source>
</evidence>
<feature type="domain" description="PLAT" evidence="10">
    <location>
        <begin position="334"/>
        <end position="453"/>
    </location>
</feature>